<dbReference type="KEGG" id="smiz:4412673_02526"/>
<reference evidence="2 3" key="1">
    <citation type="submission" date="2017-06" db="EMBL/GenBank/DDBJ databases">
        <authorList>
            <consortium name="Pathogen Informatics"/>
        </authorList>
    </citation>
    <scope>NUCLEOTIDE SEQUENCE [LARGE SCALE GENOMIC DNA]</scope>
    <source>
        <strain evidence="2 3">NCTC12149</strain>
    </source>
</reference>
<gene>
    <name evidence="2" type="ORF">SAMEA4412673_02526</name>
</gene>
<dbReference type="AlphaFoldDB" id="A0AAJ4XCG0"/>
<protein>
    <recommendedName>
        <fullName evidence="4">SH3 domain-containing protein</fullName>
    </recommendedName>
</protein>
<sequence length="299" mass="34326">MKYFSTLLILFTLLSLHPQQLKAQEAAAYLVYDDFNLYHTSKDSSALVFVNMAYVRSEPSSKSELLDSIPLGTEVKFMEESSLNPISLRGMYLPWHKIEYHKDNQKKSGFIWLGLLSLDYELNKKSGETFLYGFAWKSNEELENYYWVEAKILNKNKEMIASKSFPYYPGEQSYTLGELNTKPGLNYAKSIYAIKFLGEACGIASEENYFAWDGEQLTTLPKTTSVSDAGVFYYAEELVYPNAHKLGKDIILKRSEEGEAEYEEDANPEAEIKFKVSKKEETYQRNGNAYLKVSEKTIQ</sequence>
<feature type="chain" id="PRO_5042467757" description="SH3 domain-containing protein" evidence="1">
    <location>
        <begin position="24"/>
        <end position="299"/>
    </location>
</feature>
<dbReference type="Gene3D" id="2.30.30.40">
    <property type="entry name" value="SH3 Domains"/>
    <property type="match status" value="1"/>
</dbReference>
<evidence type="ECO:0000313" key="3">
    <source>
        <dbReference type="Proteomes" id="UP000215355"/>
    </source>
</evidence>
<feature type="signal peptide" evidence="1">
    <location>
        <begin position="1"/>
        <end position="23"/>
    </location>
</feature>
<keyword evidence="1" id="KW-0732">Signal</keyword>
<name>A0AAJ4XCG0_9SPHI</name>
<proteinExistence type="predicted"/>
<organism evidence="2 3">
    <name type="scientific">Sphingobacterium mizutaii</name>
    <dbReference type="NCBI Taxonomy" id="1010"/>
    <lineage>
        <taxon>Bacteria</taxon>
        <taxon>Pseudomonadati</taxon>
        <taxon>Bacteroidota</taxon>
        <taxon>Sphingobacteriia</taxon>
        <taxon>Sphingobacteriales</taxon>
        <taxon>Sphingobacteriaceae</taxon>
        <taxon>Sphingobacterium</taxon>
    </lineage>
</organism>
<evidence type="ECO:0000313" key="2">
    <source>
        <dbReference type="EMBL" id="SNV51802.1"/>
    </source>
</evidence>
<dbReference type="Proteomes" id="UP000215355">
    <property type="component" value="Chromosome 1"/>
</dbReference>
<accession>A0AAJ4XCG0</accession>
<evidence type="ECO:0000256" key="1">
    <source>
        <dbReference type="SAM" id="SignalP"/>
    </source>
</evidence>
<dbReference type="EMBL" id="LT906468">
    <property type="protein sequence ID" value="SNV51802.1"/>
    <property type="molecule type" value="Genomic_DNA"/>
</dbReference>
<evidence type="ECO:0008006" key="4">
    <source>
        <dbReference type="Google" id="ProtNLM"/>
    </source>
</evidence>
<dbReference type="RefSeq" id="WP_093097378.1">
    <property type="nucleotide sequence ID" value="NZ_FNGK01000001.1"/>
</dbReference>